<comment type="similarity">
    <text evidence="1">Belongs to the GDA1/CD39 NTPase family.</text>
</comment>
<dbReference type="InterPro" id="IPR000407">
    <property type="entry name" value="GDA1_CD39_NTPase"/>
</dbReference>
<reference evidence="3 4" key="1">
    <citation type="journal article" date="2022" name="Front. Cell. Infect. Microbiol.">
        <title>The Genomes of Two Strains of Taenia crassiceps the Animal Model for the Study of Human Cysticercosis.</title>
        <authorList>
            <person name="Bobes R.J."/>
            <person name="Estrada K."/>
            <person name="Rios-Valencia D.G."/>
            <person name="Calderon-Gallegos A."/>
            <person name="de la Torre P."/>
            <person name="Carrero J.C."/>
            <person name="Sanchez-Flores A."/>
            <person name="Laclette J.P."/>
        </authorList>
    </citation>
    <scope>NUCLEOTIDE SEQUENCE [LARGE SCALE GENOMIC DNA]</scope>
    <source>
        <strain evidence="3">WFUcys</strain>
    </source>
</reference>
<dbReference type="PANTHER" id="PTHR11782:SF127">
    <property type="entry name" value="NTPASE, ISOFORM F"/>
    <property type="match status" value="1"/>
</dbReference>
<dbReference type="Gene3D" id="3.30.420.150">
    <property type="entry name" value="Exopolyphosphatase. Domain 2"/>
    <property type="match status" value="1"/>
</dbReference>
<gene>
    <name evidence="3" type="ORF">TcWFU_001598</name>
</gene>
<protein>
    <submittedName>
        <fullName evidence="3">Ectonucleoside triphosphate diphosphohydrolase 5</fullName>
    </submittedName>
</protein>
<evidence type="ECO:0000256" key="2">
    <source>
        <dbReference type="ARBA" id="ARBA00022801"/>
    </source>
</evidence>
<evidence type="ECO:0000313" key="4">
    <source>
        <dbReference type="Proteomes" id="UP001651158"/>
    </source>
</evidence>
<dbReference type="Gene3D" id="3.30.420.40">
    <property type="match status" value="1"/>
</dbReference>
<sequence>MCRGLSLIIASLLAIYIAFSLNRFLLIGTQDRVLYGVIFDAGSTGSRARVYKMIQNASERCRYQLVGEEAFTVEPGLSEFARFPHASVAYLRPLLDQVRTCIPEHKRAITPLVLRATAGLRLLPERVANALLESVYSLFNNSEFHLASQEIVGIMDGIDEGFFAWISLLFLNQQSCLATCHPQSPFIEATIHQKAIFDLGGGSFQLTFGVTSTAEPSEYVHNLPNAYLGTQFSPLSGKFFARSYLGLGLVTAMHSMFLRSSSRSAVSSSNYLLSPCFPPNFTASWSHGGKNWTVSHGFENRQSIPENGFNECFETAVDVIAEGELGANWTKYLEDLKQLDIHATSYMCSKTEEAGELLISRPADGRVPVQWYFDTARKACSTPLPGQPFLCMELTYISALLSHGFGLPMDKCLNLNRTIDDIEIGWPVGFLVDMLLRCL</sequence>
<evidence type="ECO:0000313" key="3">
    <source>
        <dbReference type="EMBL" id="KAL5107370.1"/>
    </source>
</evidence>
<dbReference type="PANTHER" id="PTHR11782">
    <property type="entry name" value="ADENOSINE/GUANOSINE DIPHOSPHATASE"/>
    <property type="match status" value="1"/>
</dbReference>
<accession>A0ABR4QCS3</accession>
<proteinExistence type="inferred from homology"/>
<organism evidence="3 4">
    <name type="scientific">Taenia crassiceps</name>
    <dbReference type="NCBI Taxonomy" id="6207"/>
    <lineage>
        <taxon>Eukaryota</taxon>
        <taxon>Metazoa</taxon>
        <taxon>Spiralia</taxon>
        <taxon>Lophotrochozoa</taxon>
        <taxon>Platyhelminthes</taxon>
        <taxon>Cestoda</taxon>
        <taxon>Eucestoda</taxon>
        <taxon>Cyclophyllidea</taxon>
        <taxon>Taeniidae</taxon>
        <taxon>Taenia</taxon>
    </lineage>
</organism>
<name>A0ABR4QCS3_9CEST</name>
<dbReference type="Proteomes" id="UP001651158">
    <property type="component" value="Unassembled WGS sequence"/>
</dbReference>
<keyword evidence="2" id="KW-0378">Hydrolase</keyword>
<dbReference type="EMBL" id="JAKROA010000004">
    <property type="protein sequence ID" value="KAL5107370.1"/>
    <property type="molecule type" value="Genomic_DNA"/>
</dbReference>
<comment type="caution">
    <text evidence="3">The sequence shown here is derived from an EMBL/GenBank/DDBJ whole genome shotgun (WGS) entry which is preliminary data.</text>
</comment>
<dbReference type="Pfam" id="PF01150">
    <property type="entry name" value="GDA1_CD39"/>
    <property type="match status" value="1"/>
</dbReference>
<evidence type="ECO:0000256" key="1">
    <source>
        <dbReference type="ARBA" id="ARBA00009283"/>
    </source>
</evidence>
<keyword evidence="4" id="KW-1185">Reference proteome</keyword>